<dbReference type="AlphaFoldDB" id="A0A0P0LMP0"/>
<reference evidence="8 11" key="3">
    <citation type="journal article" date="2019" name="Nat. Commun.">
        <title>Gram positive-like bacteriocins with broad spectrum anti-Bacteroidales activity encoded on mobile elements of the human gut microbiota.</title>
        <authorList>
            <person name="Bechon N."/>
            <person name="Coyne M.J.Jr."/>
            <person name="Laclare-Mceneany V."/>
            <person name="Chatzidaki-Livanis M."/>
            <person name="Ghigo J.-M."/>
            <person name="Comstock L.E."/>
        </authorList>
    </citation>
    <scope>NUCLEOTIDE SEQUENCE [LARGE SCALE GENOMIC DNA]</scope>
    <source>
        <strain evidence="8 11">CL01T12C17</strain>
    </source>
</reference>
<feature type="domain" description="HTH luxR-type" evidence="5">
    <location>
        <begin position="140"/>
        <end position="198"/>
    </location>
</feature>
<name>A0A0P0LMP0_PHOVU</name>
<protein>
    <submittedName>
        <fullName evidence="7">ECF RNA polymerase sigma factor SigL</fullName>
    </submittedName>
    <submittedName>
        <fullName evidence="8">Putative ECF RNA polymerase sigma factor, SigL-like</fullName>
    </submittedName>
    <submittedName>
        <fullName evidence="6">RNA polymerase ECF-type sigma factor</fullName>
    </submittedName>
</protein>
<dbReference type="Gene3D" id="1.10.1740.10">
    <property type="match status" value="1"/>
</dbReference>
<dbReference type="GO" id="GO:0003677">
    <property type="term" value="F:DNA binding"/>
    <property type="evidence" value="ECO:0007669"/>
    <property type="project" value="InterPro"/>
</dbReference>
<dbReference type="CDD" id="cd06171">
    <property type="entry name" value="Sigma70_r4"/>
    <property type="match status" value="1"/>
</dbReference>
<dbReference type="Gene3D" id="1.10.10.10">
    <property type="entry name" value="Winged helix-like DNA-binding domain superfamily/Winged helix DNA-binding domain"/>
    <property type="match status" value="1"/>
</dbReference>
<dbReference type="Proteomes" id="UP000326091">
    <property type="component" value="Chromosome"/>
</dbReference>
<gene>
    <name evidence="7" type="primary">sigL_3</name>
    <name evidence="6" type="ORF">BvMPK_1213</name>
    <name evidence="8" type="ORF">EH214_01405</name>
    <name evidence="7" type="ORF">VIC01_03604</name>
</gene>
<sequence length="200" mass="23859">MPQKASMNNNARKYNRYNEVDERILALFAENKEKAFRLLYDTYYLPLCLYSVQFTGSAETSEDIVQNLFVSFWDKNSHTTISSNLHAWLFNAVRFSSLTKVQRERYFSLDEMEEESYSPIDDFYDEEELLQKRNQLLAELKKLPEQEYNVLVKIILEDKKYKEVAEELHISINTVKTHLSRALKMLRRFNMTEILILFNL</sequence>
<dbReference type="Pfam" id="PF08281">
    <property type="entry name" value="Sigma70_r4_2"/>
    <property type="match status" value="1"/>
</dbReference>
<dbReference type="InterPro" id="IPR014284">
    <property type="entry name" value="RNA_pol_sigma-70_dom"/>
</dbReference>
<accession>A0A0P0LMP0</accession>
<dbReference type="EMBL" id="CP013020">
    <property type="protein sequence ID" value="ALK83827.1"/>
    <property type="molecule type" value="Genomic_DNA"/>
</dbReference>
<dbReference type="InterPro" id="IPR039425">
    <property type="entry name" value="RNA_pol_sigma-70-like"/>
</dbReference>
<evidence type="ECO:0000259" key="5">
    <source>
        <dbReference type="SMART" id="SM00421"/>
    </source>
</evidence>
<dbReference type="SMART" id="SM00421">
    <property type="entry name" value="HTH_LUXR"/>
    <property type="match status" value="1"/>
</dbReference>
<dbReference type="PANTHER" id="PTHR43133">
    <property type="entry name" value="RNA POLYMERASE ECF-TYPE SIGMA FACTO"/>
    <property type="match status" value="1"/>
</dbReference>
<dbReference type="SUPFAM" id="SSF88659">
    <property type="entry name" value="Sigma3 and sigma4 domains of RNA polymerase sigma factors"/>
    <property type="match status" value="1"/>
</dbReference>
<keyword evidence="4" id="KW-0804">Transcription</keyword>
<dbReference type="GO" id="GO:0006352">
    <property type="term" value="P:DNA-templated transcription initiation"/>
    <property type="evidence" value="ECO:0007669"/>
    <property type="project" value="InterPro"/>
</dbReference>
<dbReference type="Proteomes" id="UP000408523">
    <property type="component" value="Unassembled WGS sequence"/>
</dbReference>
<evidence type="ECO:0000313" key="6">
    <source>
        <dbReference type="EMBL" id="ALK83827.1"/>
    </source>
</evidence>
<dbReference type="NCBIfam" id="TIGR02937">
    <property type="entry name" value="sigma70-ECF"/>
    <property type="match status" value="1"/>
</dbReference>
<dbReference type="PANTHER" id="PTHR43133:SF46">
    <property type="entry name" value="RNA POLYMERASE SIGMA-70 FACTOR ECF SUBFAMILY"/>
    <property type="match status" value="1"/>
</dbReference>
<dbReference type="PATRIC" id="fig|821.40.peg.1442"/>
<evidence type="ECO:0000256" key="1">
    <source>
        <dbReference type="ARBA" id="ARBA00010641"/>
    </source>
</evidence>
<evidence type="ECO:0000313" key="10">
    <source>
        <dbReference type="Proteomes" id="UP000326091"/>
    </source>
</evidence>
<dbReference type="SUPFAM" id="SSF88946">
    <property type="entry name" value="Sigma2 domain of RNA polymerase sigma factors"/>
    <property type="match status" value="1"/>
</dbReference>
<evidence type="ECO:0000256" key="4">
    <source>
        <dbReference type="ARBA" id="ARBA00023163"/>
    </source>
</evidence>
<evidence type="ECO:0000313" key="7">
    <source>
        <dbReference type="EMBL" id="QEW37990.1"/>
    </source>
</evidence>
<dbReference type="InterPro" id="IPR013324">
    <property type="entry name" value="RNA_pol_sigma_r3/r4-like"/>
</dbReference>
<dbReference type="EMBL" id="CP043529">
    <property type="protein sequence ID" value="QEW37990.1"/>
    <property type="molecule type" value="Genomic_DNA"/>
</dbReference>
<dbReference type="Proteomes" id="UP000061587">
    <property type="component" value="Chromosome"/>
</dbReference>
<keyword evidence="3" id="KW-0731">Sigma factor</keyword>
<dbReference type="InterPro" id="IPR013249">
    <property type="entry name" value="RNA_pol_sigma70_r4_t2"/>
</dbReference>
<reference evidence="7 10" key="4">
    <citation type="submission" date="2019-09" db="EMBL/GenBank/DDBJ databases">
        <title>Commensal-derived Metabolites Govern Vibrio cholerae Pathogenesis in Host.</title>
        <authorList>
            <person name="Yoon S.S."/>
            <person name="Yoon M.Y."/>
        </authorList>
    </citation>
    <scope>NUCLEOTIDE SEQUENCE [LARGE SCALE GENOMIC DNA]</scope>
    <source>
        <strain evidence="7 10">VIC01</strain>
    </source>
</reference>
<evidence type="ECO:0000313" key="11">
    <source>
        <dbReference type="Proteomes" id="UP000408523"/>
    </source>
</evidence>
<evidence type="ECO:0000256" key="3">
    <source>
        <dbReference type="ARBA" id="ARBA00023082"/>
    </source>
</evidence>
<organism evidence="6 9">
    <name type="scientific">Phocaeicola vulgatus</name>
    <name type="common">Bacteroides vulgatus</name>
    <dbReference type="NCBI Taxonomy" id="821"/>
    <lineage>
        <taxon>Bacteria</taxon>
        <taxon>Pseudomonadati</taxon>
        <taxon>Bacteroidota</taxon>
        <taxon>Bacteroidia</taxon>
        <taxon>Bacteroidales</taxon>
        <taxon>Bacteroidaceae</taxon>
        <taxon>Phocaeicola</taxon>
    </lineage>
</organism>
<evidence type="ECO:0000313" key="8">
    <source>
        <dbReference type="EMBL" id="TSE49390.1"/>
    </source>
</evidence>
<evidence type="ECO:0000313" key="9">
    <source>
        <dbReference type="Proteomes" id="UP000061587"/>
    </source>
</evidence>
<dbReference type="InterPro" id="IPR000792">
    <property type="entry name" value="Tscrpt_reg_LuxR_C"/>
</dbReference>
<keyword evidence="2" id="KW-0805">Transcription regulation</keyword>
<reference evidence="9" key="1">
    <citation type="submission" date="2015-10" db="EMBL/GenBank/DDBJ databases">
        <title>Extensive mobilome-driven genome diversification in gut-associated Bacteroides vulgatus mpk.</title>
        <authorList>
            <person name="Beier S."/>
            <person name="Lange A."/>
            <person name="Huson D.H."/>
            <person name="Frick J.-S."/>
            <person name="Autenrieth I.B."/>
        </authorList>
    </citation>
    <scope>NUCLEOTIDE SEQUENCE [LARGE SCALE GENOMIC DNA]</scope>
    <source>
        <strain evidence="9">mpk</strain>
    </source>
</reference>
<evidence type="ECO:0000256" key="2">
    <source>
        <dbReference type="ARBA" id="ARBA00023015"/>
    </source>
</evidence>
<dbReference type="EMBL" id="RWHZ01000013">
    <property type="protein sequence ID" value="TSE49390.1"/>
    <property type="molecule type" value="Genomic_DNA"/>
</dbReference>
<reference evidence="6 9" key="2">
    <citation type="journal article" date="2016" name="Genome Biol. Evol.">
        <title>Extensive mobilome-driven genome diversification in mouse gut-associated Bacteroides vulgatus mpk.</title>
        <authorList>
            <person name="Lange A."/>
            <person name="Beier S."/>
            <person name="Steimle A."/>
            <person name="Autenrieth I.B."/>
            <person name="Huson D.H."/>
            <person name="Frick J.S."/>
        </authorList>
    </citation>
    <scope>NUCLEOTIDE SEQUENCE [LARGE SCALE GENOMIC DNA]</scope>
    <source>
        <strain evidence="6">Mpk</strain>
        <strain evidence="9">mpk</strain>
    </source>
</reference>
<dbReference type="GO" id="GO:0016987">
    <property type="term" value="F:sigma factor activity"/>
    <property type="evidence" value="ECO:0007669"/>
    <property type="project" value="UniProtKB-KW"/>
</dbReference>
<proteinExistence type="inferred from homology"/>
<comment type="similarity">
    <text evidence="1">Belongs to the sigma-70 factor family. ECF subfamily.</text>
</comment>
<dbReference type="InterPro" id="IPR013325">
    <property type="entry name" value="RNA_pol_sigma_r2"/>
</dbReference>
<dbReference type="InterPro" id="IPR036388">
    <property type="entry name" value="WH-like_DNA-bd_sf"/>
</dbReference>